<dbReference type="Proteomes" id="UP000247389">
    <property type="component" value="Unassembled WGS sequence"/>
</dbReference>
<evidence type="ECO:0000313" key="1">
    <source>
        <dbReference type="EMBL" id="PXV62137.1"/>
    </source>
</evidence>
<comment type="caution">
    <text evidence="1">The sequence shown here is derived from an EMBL/GenBank/DDBJ whole genome shotgun (WGS) entry which is preliminary data.</text>
</comment>
<reference evidence="1 2" key="1">
    <citation type="submission" date="2018-04" db="EMBL/GenBank/DDBJ databases">
        <title>Subsurface microbial communities from deep shales in Ohio and West Virginia, USA.</title>
        <authorList>
            <person name="Wrighton K."/>
        </authorList>
    </citation>
    <scope>NUCLEOTIDE SEQUENCE [LARGE SCALE GENOMIC DNA]</scope>
    <source>
        <strain evidence="1 2">MSL28</strain>
    </source>
</reference>
<evidence type="ECO:0000313" key="2">
    <source>
        <dbReference type="Proteomes" id="UP000247389"/>
    </source>
</evidence>
<gene>
    <name evidence="1" type="ORF">C8C78_1388</name>
</gene>
<protein>
    <submittedName>
        <fullName evidence="1">Uncharacterized protein</fullName>
    </submittedName>
</protein>
<accession>A0A318E3X4</accession>
<dbReference type="RefSeq" id="WP_110301253.1">
    <property type="nucleotide sequence ID" value="NZ_QICM01000038.1"/>
</dbReference>
<organism evidence="1 2">
    <name type="scientific">Halanaerobium congolense</name>
    <dbReference type="NCBI Taxonomy" id="54121"/>
    <lineage>
        <taxon>Bacteria</taxon>
        <taxon>Bacillati</taxon>
        <taxon>Bacillota</taxon>
        <taxon>Clostridia</taxon>
        <taxon>Halanaerobiales</taxon>
        <taxon>Halanaerobiaceae</taxon>
        <taxon>Halanaerobium</taxon>
    </lineage>
</organism>
<sequence>MSYHILRYGTNADKKFIDQNNKYYDLLAINGNMLAYTPGALAGFIRKNLLNESDKGFFIDPITHSFQHSLDKIKSYSKKEKKQTLKKSIENLIDYYGEPLITHIKTPENSEKEDEKGRPVRAVDFNDHKESFCENVIDFQLNEIKKKNKEKGFLKYLDADDQRLNDFEPDFITPPYFYLNEMSYEEWLELNIEFAEIAVGKYPKRDIFVQLVVSDDIFISQKMRDAIIEKYSTLDVKGVLLWIDDFNEHQASKSKLEVYFNFIKELSRNNLEIINLYGSFFSIMLTAFEDELSFSLAGVGHGMEYGEHRAVVPVGGGIPSSRYYFYPLHRRLRFQTASEYIKSHIIDKAQSPKKEDIANLYYTEICDCSKCKQIIGKDIDNFFEFESTEVYEYEVKGVKRQRSYADQETKENCLIHYLESKVEEFEEVEELNLKDLLTIIDNNYDTFLKYGHQDQEELNYLIKWKTVLESGMNSDD</sequence>
<dbReference type="EMBL" id="QICM01000038">
    <property type="protein sequence ID" value="PXV62137.1"/>
    <property type="molecule type" value="Genomic_DNA"/>
</dbReference>
<name>A0A318E3X4_9FIRM</name>
<dbReference type="AlphaFoldDB" id="A0A318E3X4"/>
<proteinExistence type="predicted"/>